<dbReference type="EMBL" id="CGCX01001872">
    <property type="protein sequence ID" value="CFS02772.1"/>
    <property type="molecule type" value="Genomic_DNA"/>
</dbReference>
<accession>A0A654U5H9</accession>
<dbReference type="EMBL" id="CSBK01002614">
    <property type="protein sequence ID" value="CPA01384.1"/>
    <property type="molecule type" value="Genomic_DNA"/>
</dbReference>
<reference evidence="3" key="2">
    <citation type="submission" date="2015-03" db="EMBL/GenBank/DDBJ databases">
        <authorList>
            <consortium name="Pathogen Informatics"/>
            <person name="Murphy D."/>
        </authorList>
    </citation>
    <scope>NUCLEOTIDE SEQUENCE</scope>
    <source>
        <strain evidence="3">N09902308</strain>
    </source>
</reference>
<evidence type="ECO:0000313" key="2">
    <source>
        <dbReference type="EMBL" id="CFS02772.1"/>
    </source>
</evidence>
<proteinExistence type="predicted"/>
<organism evidence="2 5">
    <name type="scientific">Mycobacterium tuberculosis</name>
    <dbReference type="NCBI Taxonomy" id="1773"/>
    <lineage>
        <taxon>Bacteria</taxon>
        <taxon>Bacillati</taxon>
        <taxon>Actinomycetota</taxon>
        <taxon>Actinomycetes</taxon>
        <taxon>Mycobacteriales</taxon>
        <taxon>Mycobacteriaceae</taxon>
        <taxon>Mycobacterium</taxon>
        <taxon>Mycobacterium tuberculosis complex</taxon>
    </lineage>
</organism>
<evidence type="ECO:0000313" key="5">
    <source>
        <dbReference type="Proteomes" id="UP000046680"/>
    </source>
</evidence>
<sequence length="97" mass="10212">MASETPEVANRKAPTAQRKYSAWSARRSGSSSRSAGSSTWMTAMPADCKSTVSSRIASATWLAVSANGWSSRTNDHARIVTGPVNMPFTGLSVSDCA</sequence>
<feature type="region of interest" description="Disordered" evidence="1">
    <location>
        <begin position="1"/>
        <end position="40"/>
    </location>
</feature>
<evidence type="ECO:0000313" key="3">
    <source>
        <dbReference type="EMBL" id="CPA01384.1"/>
    </source>
</evidence>
<gene>
    <name evidence="2" type="ORF">ERS007657_03647</name>
    <name evidence="3" type="ORF">ERS007739_04315</name>
</gene>
<feature type="compositionally biased region" description="Low complexity" evidence="1">
    <location>
        <begin position="21"/>
        <end position="38"/>
    </location>
</feature>
<name>A0A654U5H9_MYCTX</name>
<reference evidence="4 5" key="1">
    <citation type="submission" date="2015-03" db="EMBL/GenBank/DDBJ databases">
        <authorList>
            <consortium name="Pathogen Informatics"/>
        </authorList>
    </citation>
    <scope>NUCLEOTIDE SEQUENCE [LARGE SCALE GENOMIC DNA]</scope>
    <source>
        <strain evidence="2 5">C09601061</strain>
        <strain evidence="4">N09902308</strain>
    </source>
</reference>
<dbReference type="Proteomes" id="UP000046680">
    <property type="component" value="Unassembled WGS sequence"/>
</dbReference>
<evidence type="ECO:0000313" key="4">
    <source>
        <dbReference type="Proteomes" id="UP000039021"/>
    </source>
</evidence>
<evidence type="ECO:0000256" key="1">
    <source>
        <dbReference type="SAM" id="MobiDB-lite"/>
    </source>
</evidence>
<dbReference type="AlphaFoldDB" id="A0A654U5H9"/>
<protein>
    <submittedName>
        <fullName evidence="2">Uncharacterized protein</fullName>
    </submittedName>
</protein>
<dbReference type="Proteomes" id="UP000039021">
    <property type="component" value="Unassembled WGS sequence"/>
</dbReference>